<dbReference type="Pfam" id="PF00535">
    <property type="entry name" value="Glycos_transf_2"/>
    <property type="match status" value="1"/>
</dbReference>
<evidence type="ECO:0000259" key="1">
    <source>
        <dbReference type="Pfam" id="PF00535"/>
    </source>
</evidence>
<name>A0A920CMQ9_9BACL</name>
<feature type="domain" description="Glycosyltransferase 2-like" evidence="1">
    <location>
        <begin position="72"/>
        <end position="174"/>
    </location>
</feature>
<dbReference type="Proteomes" id="UP000682811">
    <property type="component" value="Unassembled WGS sequence"/>
</dbReference>
<accession>A0A920CMQ9</accession>
<comment type="caution">
    <text evidence="2">The sequence shown here is derived from an EMBL/GenBank/DDBJ whole genome shotgun (WGS) entry which is preliminary data.</text>
</comment>
<protein>
    <recommendedName>
        <fullName evidence="1">Glycosyltransferase 2-like domain-containing protein</fullName>
    </recommendedName>
</protein>
<dbReference type="InterPro" id="IPR001173">
    <property type="entry name" value="Glyco_trans_2-like"/>
</dbReference>
<dbReference type="CDD" id="cd00761">
    <property type="entry name" value="Glyco_tranf_GTA_type"/>
    <property type="match status" value="1"/>
</dbReference>
<reference evidence="2 3" key="1">
    <citation type="submission" date="2021-03" db="EMBL/GenBank/DDBJ databases">
        <title>Antimicrobial resistance genes in bacteria isolated from Japanese honey, and their potential for conferring macrolide and lincosamide resistance in the American foulbrood pathogen Paenibacillus larvae.</title>
        <authorList>
            <person name="Okamoto M."/>
            <person name="Kumagai M."/>
            <person name="Kanamori H."/>
            <person name="Takamatsu D."/>
        </authorList>
    </citation>
    <scope>NUCLEOTIDE SEQUENCE [LARGE SCALE GENOMIC DNA]</scope>
    <source>
        <strain evidence="2 3">J34TS1</strain>
    </source>
</reference>
<dbReference type="Gene3D" id="3.90.550.10">
    <property type="entry name" value="Spore Coat Polysaccharide Biosynthesis Protein SpsA, Chain A"/>
    <property type="match status" value="1"/>
</dbReference>
<dbReference type="InterPro" id="IPR029044">
    <property type="entry name" value="Nucleotide-diphossugar_trans"/>
</dbReference>
<evidence type="ECO:0000313" key="3">
    <source>
        <dbReference type="Proteomes" id="UP000682811"/>
    </source>
</evidence>
<gene>
    <name evidence="2" type="ORF">J34TS1_13660</name>
</gene>
<proteinExistence type="predicted"/>
<organism evidence="2 3">
    <name type="scientific">Paenibacillus azoreducens</name>
    <dbReference type="NCBI Taxonomy" id="116718"/>
    <lineage>
        <taxon>Bacteria</taxon>
        <taxon>Bacillati</taxon>
        <taxon>Bacillota</taxon>
        <taxon>Bacilli</taxon>
        <taxon>Bacillales</taxon>
        <taxon>Paenibacillaceae</taxon>
        <taxon>Paenibacillus</taxon>
    </lineage>
</organism>
<dbReference type="SUPFAM" id="SSF53448">
    <property type="entry name" value="Nucleotide-diphospho-sugar transferases"/>
    <property type="match status" value="1"/>
</dbReference>
<keyword evidence="3" id="KW-1185">Reference proteome</keyword>
<dbReference type="AlphaFoldDB" id="A0A920CMQ9"/>
<sequence length="313" mass="34518">MARTEAEDSKLHFYESKLQQSFVEWMNANLRQRPEYDRMKRLSTAFCRGYANALGRREHGIPLLLRGSAAAVVCASSEEDSIDAMLNELERLPLREIIVVLNGCRDNSYALSRGHRLVTVVYHPEPLGHDVGRSIGARLAGADNILFCDGDLVIQAEDLAPFLYAVDGDCDVALNDLNGYLPMFVHQDEVTHCKSFLNMVLGRSDLGANSMTAVPHALSGRLLRELNPVHLTVPPKAQVMAILGGYLVKAVHAVDVFSSNRKRRDNVGRSNAVAGMIIGDHAEALQEIFERRGAIGPAGYLSRKDVAMRRNAI</sequence>
<evidence type="ECO:0000313" key="2">
    <source>
        <dbReference type="EMBL" id="GIO46601.1"/>
    </source>
</evidence>
<dbReference type="EMBL" id="BORT01000004">
    <property type="protein sequence ID" value="GIO46601.1"/>
    <property type="molecule type" value="Genomic_DNA"/>
</dbReference>